<dbReference type="EMBL" id="JADPRT010000003">
    <property type="protein sequence ID" value="MBF9067824.1"/>
    <property type="molecule type" value="Genomic_DNA"/>
</dbReference>
<reference evidence="3" key="1">
    <citation type="submission" date="2020-11" db="EMBL/GenBank/DDBJ databases">
        <title>Isolation and identification of active actinomycetes.</title>
        <authorList>
            <person name="Yu B."/>
        </authorList>
    </citation>
    <scope>NUCLEOTIDE SEQUENCE</scope>
    <source>
        <strain evidence="3">NEAU-YB345</strain>
    </source>
</reference>
<keyword evidence="2" id="KW-0812">Transmembrane</keyword>
<sequence length="182" mass="19195">MSVQEIGHQPVTFRGINHQDVKLPGTGGSTDTGTAPRSAPDPTPGLRAAWKTRWSRIAASRFGGPVRVLLRGSGAGVLAVAAAEVHATHDPGVLCPFRRFTGIPCPVCGSTTVFMELGAGHLGAAVAANPVTVVVGLGLLFAPLGGGAWWWRLPARKKNIIIFSAMGISWLWQLHRYGFLPS</sequence>
<dbReference type="AlphaFoldDB" id="A0A931AZS6"/>
<evidence type="ECO:0000256" key="2">
    <source>
        <dbReference type="SAM" id="Phobius"/>
    </source>
</evidence>
<protein>
    <submittedName>
        <fullName evidence="3">DUF2752 domain-containing protein</fullName>
    </submittedName>
</protein>
<evidence type="ECO:0000256" key="1">
    <source>
        <dbReference type="SAM" id="MobiDB-lite"/>
    </source>
</evidence>
<evidence type="ECO:0000313" key="3">
    <source>
        <dbReference type="EMBL" id="MBF9067824.1"/>
    </source>
</evidence>
<gene>
    <name evidence="3" type="ORF">I2501_07200</name>
</gene>
<name>A0A931AZS6_9ACTN</name>
<comment type="caution">
    <text evidence="3">The sequence shown here is derived from an EMBL/GenBank/DDBJ whole genome shotgun (WGS) entry which is preliminary data.</text>
</comment>
<accession>A0A931AZS6</accession>
<feature type="transmembrane region" description="Helical" evidence="2">
    <location>
        <begin position="131"/>
        <end position="151"/>
    </location>
</feature>
<keyword evidence="2" id="KW-0472">Membrane</keyword>
<feature type="region of interest" description="Disordered" evidence="1">
    <location>
        <begin position="1"/>
        <end position="46"/>
    </location>
</feature>
<keyword evidence="4" id="KW-1185">Reference proteome</keyword>
<keyword evidence="2" id="KW-1133">Transmembrane helix</keyword>
<feature type="transmembrane region" description="Helical" evidence="2">
    <location>
        <begin position="160"/>
        <end position="179"/>
    </location>
</feature>
<dbReference type="InterPro" id="IPR021215">
    <property type="entry name" value="DUF2752"/>
</dbReference>
<dbReference type="RefSeq" id="WP_196193037.1">
    <property type="nucleotide sequence ID" value="NZ_JADPRT010000003.1"/>
</dbReference>
<evidence type="ECO:0000313" key="4">
    <source>
        <dbReference type="Proteomes" id="UP000657385"/>
    </source>
</evidence>
<proteinExistence type="predicted"/>
<organism evidence="3 4">
    <name type="scientific">Streptacidiphilus fuscans</name>
    <dbReference type="NCBI Taxonomy" id="2789292"/>
    <lineage>
        <taxon>Bacteria</taxon>
        <taxon>Bacillati</taxon>
        <taxon>Actinomycetota</taxon>
        <taxon>Actinomycetes</taxon>
        <taxon>Kitasatosporales</taxon>
        <taxon>Streptomycetaceae</taxon>
        <taxon>Streptacidiphilus</taxon>
    </lineage>
</organism>
<dbReference type="Proteomes" id="UP000657385">
    <property type="component" value="Unassembled WGS sequence"/>
</dbReference>
<dbReference type="Pfam" id="PF10825">
    <property type="entry name" value="DUF2752"/>
    <property type="match status" value="1"/>
</dbReference>